<proteinExistence type="predicted"/>
<evidence type="ECO:0000313" key="2">
    <source>
        <dbReference type="EMBL" id="UXI67723.1"/>
    </source>
</evidence>
<protein>
    <submittedName>
        <fullName evidence="2">NAD-dependent epimerase/dehydratase family protein</fullName>
    </submittedName>
</protein>
<dbReference type="SUPFAM" id="SSF51735">
    <property type="entry name" value="NAD(P)-binding Rossmann-fold domains"/>
    <property type="match status" value="1"/>
</dbReference>
<dbReference type="InterPro" id="IPR001509">
    <property type="entry name" value="Epimerase_deHydtase"/>
</dbReference>
<keyword evidence="3" id="KW-1185">Reference proteome</keyword>
<feature type="domain" description="NAD-dependent epimerase/dehydratase" evidence="1">
    <location>
        <begin position="5"/>
        <end position="73"/>
    </location>
</feature>
<evidence type="ECO:0000259" key="1">
    <source>
        <dbReference type="Pfam" id="PF01370"/>
    </source>
</evidence>
<dbReference type="InterPro" id="IPR036291">
    <property type="entry name" value="NAD(P)-bd_dom_sf"/>
</dbReference>
<dbReference type="RefSeq" id="WP_261694693.1">
    <property type="nucleotide sequence ID" value="NZ_CP104694.1"/>
</dbReference>
<dbReference type="EMBL" id="CP104694">
    <property type="protein sequence ID" value="UXI67723.1"/>
    <property type="molecule type" value="Genomic_DNA"/>
</dbReference>
<evidence type="ECO:0000313" key="3">
    <source>
        <dbReference type="Proteomes" id="UP001064632"/>
    </source>
</evidence>
<organism evidence="2 3">
    <name type="scientific">Tahibacter amnicola</name>
    <dbReference type="NCBI Taxonomy" id="2976241"/>
    <lineage>
        <taxon>Bacteria</taxon>
        <taxon>Pseudomonadati</taxon>
        <taxon>Pseudomonadota</taxon>
        <taxon>Gammaproteobacteria</taxon>
        <taxon>Lysobacterales</taxon>
        <taxon>Rhodanobacteraceae</taxon>
        <taxon>Tahibacter</taxon>
    </lineage>
</organism>
<dbReference type="Pfam" id="PF01370">
    <property type="entry name" value="Epimerase"/>
    <property type="match status" value="1"/>
</dbReference>
<reference evidence="2" key="1">
    <citation type="submission" date="2022-09" db="EMBL/GenBank/DDBJ databases">
        <title>Tahibacter sp. nov., isolated from a fresh water.</title>
        <authorList>
            <person name="Baek J.H."/>
            <person name="Lee J.K."/>
            <person name="Kim J.M."/>
            <person name="Jeon C.O."/>
        </authorList>
    </citation>
    <scope>NUCLEOTIDE SEQUENCE</scope>
    <source>
        <strain evidence="2">W38</strain>
    </source>
</reference>
<name>A0ABY6BEN8_9GAMM</name>
<dbReference type="Proteomes" id="UP001064632">
    <property type="component" value="Chromosome"/>
</dbReference>
<accession>A0ABY6BEN8</accession>
<gene>
    <name evidence="2" type="ORF">N4264_23805</name>
</gene>
<sequence>MGKKILVIGGTRYFGRRLVLQLLGAGHRVTVATRGLAPDAFGTRVSRIRVDRRDAAAMRRAFAGAGDLDVVFDQMCYSPRDAAVAADLFAGRVGRYVMASTIEVYRDLYGRQQTPFKESDLDLDNVAVDTGAPWDDPAWADDHYGLGKRMAEAVFTRQPQLPFVSARIAHVLGADDFTGRLAYYVELAREGRALRHSCPASPTSFIDADDIAAFLAWSGDRDFLGPVNVTAGAMSAEQLFARIARVLGATGHRLPCPADEPGRWSPFDYAQSYVMDGSRAMALGYRFDSGFECLDDLVRQSIAASGAAIQEEVLQ</sequence>
<dbReference type="Gene3D" id="3.40.50.720">
    <property type="entry name" value="NAD(P)-binding Rossmann-like Domain"/>
    <property type="match status" value="1"/>
</dbReference>